<proteinExistence type="predicted"/>
<dbReference type="AlphaFoldDB" id="A0A0E9S9V8"/>
<reference evidence="1" key="2">
    <citation type="journal article" date="2015" name="Fish Shellfish Immunol.">
        <title>Early steps in the European eel (Anguilla anguilla)-Vibrio vulnificus interaction in the gills: Role of the RtxA13 toxin.</title>
        <authorList>
            <person name="Callol A."/>
            <person name="Pajuelo D."/>
            <person name="Ebbesson L."/>
            <person name="Teles M."/>
            <person name="MacKenzie S."/>
            <person name="Amaro C."/>
        </authorList>
    </citation>
    <scope>NUCLEOTIDE SEQUENCE</scope>
</reference>
<evidence type="ECO:0000313" key="1">
    <source>
        <dbReference type="EMBL" id="JAH38061.1"/>
    </source>
</evidence>
<accession>A0A0E9S9V8</accession>
<dbReference type="EMBL" id="GBXM01070516">
    <property type="protein sequence ID" value="JAH38061.1"/>
    <property type="molecule type" value="Transcribed_RNA"/>
</dbReference>
<name>A0A0E9S9V8_ANGAN</name>
<sequence length="50" mass="6055">MQKNLAKCYQLPDFFYFIITSKESEIFHLFTPINLERNVKNEMHVNVLFC</sequence>
<organism evidence="1">
    <name type="scientific">Anguilla anguilla</name>
    <name type="common">European freshwater eel</name>
    <name type="synonym">Muraena anguilla</name>
    <dbReference type="NCBI Taxonomy" id="7936"/>
    <lineage>
        <taxon>Eukaryota</taxon>
        <taxon>Metazoa</taxon>
        <taxon>Chordata</taxon>
        <taxon>Craniata</taxon>
        <taxon>Vertebrata</taxon>
        <taxon>Euteleostomi</taxon>
        <taxon>Actinopterygii</taxon>
        <taxon>Neopterygii</taxon>
        <taxon>Teleostei</taxon>
        <taxon>Anguilliformes</taxon>
        <taxon>Anguillidae</taxon>
        <taxon>Anguilla</taxon>
    </lineage>
</organism>
<protein>
    <submittedName>
        <fullName evidence="1">Uncharacterized protein</fullName>
    </submittedName>
</protein>
<reference evidence="1" key="1">
    <citation type="submission" date="2014-11" db="EMBL/GenBank/DDBJ databases">
        <authorList>
            <person name="Amaro Gonzalez C."/>
        </authorList>
    </citation>
    <scope>NUCLEOTIDE SEQUENCE</scope>
</reference>